<reference evidence="1 2" key="1">
    <citation type="submission" date="2009-01" db="EMBL/GenBank/DDBJ databases">
        <authorList>
            <person name="Fulton L."/>
            <person name="Clifton S."/>
            <person name="Chinwalla A.T."/>
            <person name="Mitreva M."/>
            <person name="Sodergren E."/>
            <person name="Weinstock G."/>
            <person name="Clifton S."/>
            <person name="Dooling D.J."/>
            <person name="Fulton B."/>
            <person name="Minx P."/>
            <person name="Pepin K.H."/>
            <person name="Johnson M."/>
            <person name="Bhonagiri V."/>
            <person name="Nash W.E."/>
            <person name="Mardis E.R."/>
            <person name="Wilson R.K."/>
        </authorList>
    </citation>
    <scope>NUCLEOTIDE SEQUENCE [LARGE SCALE GENOMIC DNA]</scope>
    <source>
        <strain evidence="1 2">NRL30031/H210</strain>
    </source>
</reference>
<proteinExistence type="predicted"/>
<dbReference type="Proteomes" id="UP000004457">
    <property type="component" value="Unassembled WGS sequence"/>
</dbReference>
<comment type="caution">
    <text evidence="1">The sequence shown here is derived from an EMBL/GenBank/DDBJ whole genome shotgun (WGS) entry which is preliminary data.</text>
</comment>
<keyword evidence="2" id="KW-1185">Reference proteome</keyword>
<organism evidence="1 2">
    <name type="scientific">Neisseria flavescens NRL30031/H210</name>
    <dbReference type="NCBI Taxonomy" id="546264"/>
    <lineage>
        <taxon>Bacteria</taxon>
        <taxon>Pseudomonadati</taxon>
        <taxon>Pseudomonadota</taxon>
        <taxon>Betaproteobacteria</taxon>
        <taxon>Neisseriales</taxon>
        <taxon>Neisseriaceae</taxon>
        <taxon>Neisseria</taxon>
    </lineage>
</organism>
<dbReference type="AlphaFoldDB" id="C0EM17"/>
<accession>C0EM17</accession>
<evidence type="ECO:0000313" key="1">
    <source>
        <dbReference type="EMBL" id="EEG33880.1"/>
    </source>
</evidence>
<dbReference type="EMBL" id="ACEN01000025">
    <property type="protein sequence ID" value="EEG33880.1"/>
    <property type="molecule type" value="Genomic_DNA"/>
</dbReference>
<evidence type="ECO:0000313" key="2">
    <source>
        <dbReference type="Proteomes" id="UP000004457"/>
    </source>
</evidence>
<sequence>MPSEPSDGIFDALAIYRRGVGAVKYPDRHSRYTVIHAAYLGRIFLCLDYVLGLFDELIVIVAKEK</sequence>
<name>C0EM17_NEIFL</name>
<protein>
    <submittedName>
        <fullName evidence="1">Uncharacterized protein</fullName>
    </submittedName>
</protein>
<gene>
    <name evidence="1" type="ORF">NEIFLAOT_00981</name>
</gene>